<dbReference type="GO" id="GO:0016020">
    <property type="term" value="C:membrane"/>
    <property type="evidence" value="ECO:0007669"/>
    <property type="project" value="TreeGrafter"/>
</dbReference>
<keyword evidence="5" id="KW-1185">Reference proteome</keyword>
<dbReference type="EMBL" id="JALJOS010000042">
    <property type="protein sequence ID" value="KAK9820880.1"/>
    <property type="molecule type" value="Genomic_DNA"/>
</dbReference>
<dbReference type="Pfam" id="PF00106">
    <property type="entry name" value="adh_short"/>
    <property type="match status" value="1"/>
</dbReference>
<dbReference type="GO" id="GO:0016491">
    <property type="term" value="F:oxidoreductase activity"/>
    <property type="evidence" value="ECO:0007669"/>
    <property type="project" value="UniProtKB-KW"/>
</dbReference>
<dbReference type="Proteomes" id="UP001438707">
    <property type="component" value="Unassembled WGS sequence"/>
</dbReference>
<organism evidence="4 5">
    <name type="scientific">Apatococcus lobatus</name>
    <dbReference type="NCBI Taxonomy" id="904363"/>
    <lineage>
        <taxon>Eukaryota</taxon>
        <taxon>Viridiplantae</taxon>
        <taxon>Chlorophyta</taxon>
        <taxon>core chlorophytes</taxon>
        <taxon>Trebouxiophyceae</taxon>
        <taxon>Chlorellales</taxon>
        <taxon>Chlorellaceae</taxon>
        <taxon>Apatococcus</taxon>
    </lineage>
</organism>
<dbReference type="PRINTS" id="PR00081">
    <property type="entry name" value="GDHRDH"/>
</dbReference>
<gene>
    <name evidence="4" type="ORF">WJX74_000552</name>
</gene>
<name>A0AAW1QHY6_9CHLO</name>
<sequence length="255" mass="27749">MTQTPLDLKAAVVCITGGGSGIGLGLAEKFLQAGSTVIITGRRESALKAAQESLPKLHTFQNDVAEASERTKLAAWLLENHPKLNILINNAGIMRRVNATSQAEDWAETQKEIAINLEAPIHLMQLLTTHFLKQPEAAFINLSSGLAFVPPTFAPVYGATKAAIHQFTMASRHAYANTKVRLVEIVPPQVQSNLGGTEKGEPTEAFCKSVFERLAAGELEIGYNKSEEWRQAPRQVHEQVSAGMAKMMRPPQISI</sequence>
<dbReference type="SUPFAM" id="SSF51735">
    <property type="entry name" value="NAD(P)-binding Rossmann-fold domains"/>
    <property type="match status" value="1"/>
</dbReference>
<evidence type="ECO:0000313" key="5">
    <source>
        <dbReference type="Proteomes" id="UP001438707"/>
    </source>
</evidence>
<accession>A0AAW1QHY6</accession>
<dbReference type="PANTHER" id="PTHR44196">
    <property type="entry name" value="DEHYDROGENASE/REDUCTASE SDR FAMILY MEMBER 7B"/>
    <property type="match status" value="1"/>
</dbReference>
<dbReference type="PRINTS" id="PR00080">
    <property type="entry name" value="SDRFAMILY"/>
</dbReference>
<evidence type="ECO:0000256" key="2">
    <source>
        <dbReference type="ARBA" id="ARBA00023002"/>
    </source>
</evidence>
<protein>
    <recommendedName>
        <fullName evidence="6">Oxidoreductase</fullName>
    </recommendedName>
</protein>
<evidence type="ECO:0000313" key="4">
    <source>
        <dbReference type="EMBL" id="KAK9820880.1"/>
    </source>
</evidence>
<dbReference type="PANTHER" id="PTHR44196:SF1">
    <property type="entry name" value="DEHYDROGENASE_REDUCTASE SDR FAMILY MEMBER 7B"/>
    <property type="match status" value="1"/>
</dbReference>
<evidence type="ECO:0000256" key="1">
    <source>
        <dbReference type="ARBA" id="ARBA00006484"/>
    </source>
</evidence>
<comment type="similarity">
    <text evidence="1 3">Belongs to the short-chain dehydrogenases/reductases (SDR) family.</text>
</comment>
<reference evidence="4 5" key="1">
    <citation type="journal article" date="2024" name="Nat. Commun.">
        <title>Phylogenomics reveals the evolutionary origins of lichenization in chlorophyte algae.</title>
        <authorList>
            <person name="Puginier C."/>
            <person name="Libourel C."/>
            <person name="Otte J."/>
            <person name="Skaloud P."/>
            <person name="Haon M."/>
            <person name="Grisel S."/>
            <person name="Petersen M."/>
            <person name="Berrin J.G."/>
            <person name="Delaux P.M."/>
            <person name="Dal Grande F."/>
            <person name="Keller J."/>
        </authorList>
    </citation>
    <scope>NUCLEOTIDE SEQUENCE [LARGE SCALE GENOMIC DNA]</scope>
    <source>
        <strain evidence="4 5">SAG 2145</strain>
    </source>
</reference>
<comment type="caution">
    <text evidence="4">The sequence shown here is derived from an EMBL/GenBank/DDBJ whole genome shotgun (WGS) entry which is preliminary data.</text>
</comment>
<dbReference type="AlphaFoldDB" id="A0AAW1QHY6"/>
<evidence type="ECO:0008006" key="6">
    <source>
        <dbReference type="Google" id="ProtNLM"/>
    </source>
</evidence>
<keyword evidence="2" id="KW-0560">Oxidoreductase</keyword>
<dbReference type="InterPro" id="IPR002347">
    <property type="entry name" value="SDR_fam"/>
</dbReference>
<dbReference type="Gene3D" id="3.40.50.720">
    <property type="entry name" value="NAD(P)-binding Rossmann-like Domain"/>
    <property type="match status" value="1"/>
</dbReference>
<dbReference type="InterPro" id="IPR036291">
    <property type="entry name" value="NAD(P)-bd_dom_sf"/>
</dbReference>
<evidence type="ECO:0000256" key="3">
    <source>
        <dbReference type="RuleBase" id="RU000363"/>
    </source>
</evidence>
<proteinExistence type="inferred from homology"/>